<gene>
    <name evidence="1" type="ORF">QR680_012205</name>
</gene>
<proteinExistence type="predicted"/>
<keyword evidence="2" id="KW-1185">Reference proteome</keyword>
<comment type="caution">
    <text evidence="1">The sequence shown here is derived from an EMBL/GenBank/DDBJ whole genome shotgun (WGS) entry which is preliminary data.</text>
</comment>
<name>A0AA39I1B0_9BILA</name>
<dbReference type="EMBL" id="JAUCMV010000002">
    <property type="protein sequence ID" value="KAK0415942.1"/>
    <property type="molecule type" value="Genomic_DNA"/>
</dbReference>
<protein>
    <submittedName>
        <fullName evidence="1">Uncharacterized protein</fullName>
    </submittedName>
</protein>
<sequence>MNEVCVTFIEAVLAQTHIRNSKKAASQDNLGELCVSLHAHGNTIVAFERNRESHDSYRPYTPSFNALASLELHGRWGQVASHFVQNNSFLSLMLFVSKKPGNLVHCMFRAYGQQLRGREYTTILATSNTFGEGKHEVIDFHVNQCDPPFGDQETGAINLKNKKEGAKLSNFLKSLQWKANPTIYFHGIEVMTPYLEKIVPGLVKRASNIYIAKSPCLLPRIATSSAVLTASTDLKVDVSCLEDITRSLEHLNVRNFCFTMDDKSKLEKDVIVFEELGNAWRRRAEKHLNQDTTIRLCVTDISKRIRKETAQFYVIKDGDYWASIAVNADYFWNIFLPDSHNMEITAVRRKQF</sequence>
<evidence type="ECO:0000313" key="1">
    <source>
        <dbReference type="EMBL" id="KAK0415942.1"/>
    </source>
</evidence>
<dbReference type="Proteomes" id="UP001175271">
    <property type="component" value="Unassembled WGS sequence"/>
</dbReference>
<organism evidence="1 2">
    <name type="scientific">Steinernema hermaphroditum</name>
    <dbReference type="NCBI Taxonomy" id="289476"/>
    <lineage>
        <taxon>Eukaryota</taxon>
        <taxon>Metazoa</taxon>
        <taxon>Ecdysozoa</taxon>
        <taxon>Nematoda</taxon>
        <taxon>Chromadorea</taxon>
        <taxon>Rhabditida</taxon>
        <taxon>Tylenchina</taxon>
        <taxon>Panagrolaimomorpha</taxon>
        <taxon>Strongyloidoidea</taxon>
        <taxon>Steinernematidae</taxon>
        <taxon>Steinernema</taxon>
    </lineage>
</organism>
<evidence type="ECO:0000313" key="2">
    <source>
        <dbReference type="Proteomes" id="UP001175271"/>
    </source>
</evidence>
<reference evidence="1" key="1">
    <citation type="submission" date="2023-06" db="EMBL/GenBank/DDBJ databases">
        <title>Genomic analysis of the entomopathogenic nematode Steinernema hermaphroditum.</title>
        <authorList>
            <person name="Schwarz E.M."/>
            <person name="Heppert J.K."/>
            <person name="Baniya A."/>
            <person name="Schwartz H.T."/>
            <person name="Tan C.-H."/>
            <person name="Antoshechkin I."/>
            <person name="Sternberg P.W."/>
            <person name="Goodrich-Blair H."/>
            <person name="Dillman A.R."/>
        </authorList>
    </citation>
    <scope>NUCLEOTIDE SEQUENCE</scope>
    <source>
        <strain evidence="1">PS9179</strain>
        <tissue evidence="1">Whole animal</tissue>
    </source>
</reference>
<accession>A0AA39I1B0</accession>
<dbReference type="AlphaFoldDB" id="A0AA39I1B0"/>